<keyword evidence="3" id="KW-0560">Oxidoreductase</keyword>
<dbReference type="Gene3D" id="3.90.660.10">
    <property type="match status" value="1"/>
</dbReference>
<feature type="binding site" evidence="4">
    <location>
        <position position="460"/>
    </location>
    <ligand>
        <name>FAD</name>
        <dbReference type="ChEBI" id="CHEBI:57692"/>
    </ligand>
</feature>
<feature type="binding site" evidence="4">
    <location>
        <begin position="73"/>
        <end position="74"/>
    </location>
    <ligand>
        <name>FAD</name>
        <dbReference type="ChEBI" id="CHEBI:57692"/>
    </ligand>
</feature>
<evidence type="ECO:0000259" key="6">
    <source>
        <dbReference type="Pfam" id="PF01593"/>
    </source>
</evidence>
<dbReference type="GO" id="GO:0016491">
    <property type="term" value="F:oxidoreductase activity"/>
    <property type="evidence" value="ECO:0007669"/>
    <property type="project" value="UniProtKB-KW"/>
</dbReference>
<dbReference type="SUPFAM" id="SSF54373">
    <property type="entry name" value="FAD-linked reductases, C-terminal domain"/>
    <property type="match status" value="1"/>
</dbReference>
<dbReference type="Proteomes" id="UP000321039">
    <property type="component" value="Unassembled WGS sequence"/>
</dbReference>
<dbReference type="EMBL" id="VRZA01000005">
    <property type="protein sequence ID" value="TXS91981.1"/>
    <property type="molecule type" value="Genomic_DNA"/>
</dbReference>
<organism evidence="7 8">
    <name type="scientific">Parahaliea maris</name>
    <dbReference type="NCBI Taxonomy" id="2716870"/>
    <lineage>
        <taxon>Bacteria</taxon>
        <taxon>Pseudomonadati</taxon>
        <taxon>Pseudomonadota</taxon>
        <taxon>Gammaproteobacteria</taxon>
        <taxon>Cellvibrionales</taxon>
        <taxon>Halieaceae</taxon>
        <taxon>Parahaliea</taxon>
    </lineage>
</organism>
<evidence type="ECO:0000256" key="5">
    <source>
        <dbReference type="SAM" id="SignalP"/>
    </source>
</evidence>
<evidence type="ECO:0000313" key="7">
    <source>
        <dbReference type="EMBL" id="TXS91981.1"/>
    </source>
</evidence>
<evidence type="ECO:0000313" key="8">
    <source>
        <dbReference type="Proteomes" id="UP000321039"/>
    </source>
</evidence>
<comment type="similarity">
    <text evidence="2">Belongs to the flavin monoamine oxidase family.</text>
</comment>
<dbReference type="AlphaFoldDB" id="A0A5C8ZXN2"/>
<feature type="binding site" evidence="4">
    <location>
        <position position="273"/>
    </location>
    <ligand>
        <name>FAD</name>
        <dbReference type="ChEBI" id="CHEBI:57692"/>
    </ligand>
</feature>
<evidence type="ECO:0000256" key="4">
    <source>
        <dbReference type="PIRSR" id="PIRSR601613-1"/>
    </source>
</evidence>
<evidence type="ECO:0000256" key="2">
    <source>
        <dbReference type="ARBA" id="ARBA00005995"/>
    </source>
</evidence>
<evidence type="ECO:0000256" key="3">
    <source>
        <dbReference type="ARBA" id="ARBA00023002"/>
    </source>
</evidence>
<dbReference type="SUPFAM" id="SSF51905">
    <property type="entry name" value="FAD/NAD(P)-binding domain"/>
    <property type="match status" value="1"/>
</dbReference>
<feature type="signal peptide" evidence="5">
    <location>
        <begin position="1"/>
        <end position="24"/>
    </location>
</feature>
<dbReference type="RefSeq" id="WP_148069220.1">
    <property type="nucleotide sequence ID" value="NZ_VRZA01000005.1"/>
</dbReference>
<keyword evidence="5" id="KW-0732">Signal</keyword>
<dbReference type="InterPro" id="IPR001613">
    <property type="entry name" value="Flavin_amine_oxidase"/>
</dbReference>
<evidence type="ECO:0000256" key="1">
    <source>
        <dbReference type="ARBA" id="ARBA00001974"/>
    </source>
</evidence>
<dbReference type="InterPro" id="IPR002937">
    <property type="entry name" value="Amino_oxidase"/>
</dbReference>
<sequence length="487" mass="52968">MTRITRRSVLVGAGVTALAMGAGAKGARAAQAGSTAKPPRTAKADVLVLGAGLSGLSSAVTLQEQGLDVQVIEARERIGGRIFTRFDIPGLPEVGGQSFGAGYGRVMDAATRMGLKIYQYSEKRLRTKFELVVNGGLMSAEEWAASPLNTLPDDLRKRMPWEMSGVAMQGRNPLVGSDDWRSDANSVYDVSIHDFLSERNVPEEVIRLGFSLNPYFGTSAHDISAVQYCFNQAWVAGQAEIAPHVYAIEGGNQQLPMRLAEKLKRPVDTGREVVSVATNKDGVEVRCQDGSVYRADRVICSLPYSVVRTIRFDPVLTGNHAIAVATLPYMINTVIFLKVNRPFWEEDGLSPAMWTDGMLGTVAAHRSGPNEDVTALVVNPRGHRAAYLDRLPREEAIRRVIAEIESIRPKARGALECVGYQSWNQDPYSAGDWAVFAPGQIKRFAREIASVHGRVHFCGEHTAVANRGMEGAMESAERVAIEVMTAG</sequence>
<dbReference type="PROSITE" id="PS51318">
    <property type="entry name" value="TAT"/>
    <property type="match status" value="1"/>
</dbReference>
<feature type="chain" id="PRO_5022918266" evidence="5">
    <location>
        <begin position="25"/>
        <end position="487"/>
    </location>
</feature>
<comment type="cofactor">
    <cofactor evidence="1">
        <name>FAD</name>
        <dbReference type="ChEBI" id="CHEBI:57692"/>
    </cofactor>
</comment>
<dbReference type="InterPro" id="IPR036188">
    <property type="entry name" value="FAD/NAD-bd_sf"/>
</dbReference>
<dbReference type="InterPro" id="IPR006311">
    <property type="entry name" value="TAT_signal"/>
</dbReference>
<gene>
    <name evidence="7" type="ORF">FV139_14745</name>
</gene>
<name>A0A5C8ZXN2_9GAMM</name>
<feature type="domain" description="Amine oxidase" evidence="6">
    <location>
        <begin position="53"/>
        <end position="483"/>
    </location>
</feature>
<dbReference type="PRINTS" id="PR00757">
    <property type="entry name" value="AMINEOXDASEF"/>
</dbReference>
<protein>
    <submittedName>
        <fullName evidence="7">FAD-dependent oxidoreductase</fullName>
    </submittedName>
</protein>
<comment type="caution">
    <text evidence="7">The sequence shown here is derived from an EMBL/GenBank/DDBJ whole genome shotgun (WGS) entry which is preliminary data.</text>
</comment>
<accession>A0A5C8ZXN2</accession>
<dbReference type="Pfam" id="PF01593">
    <property type="entry name" value="Amino_oxidase"/>
    <property type="match status" value="1"/>
</dbReference>
<dbReference type="InterPro" id="IPR050703">
    <property type="entry name" value="Flavin_MAO"/>
</dbReference>
<dbReference type="Gene3D" id="3.50.50.60">
    <property type="entry name" value="FAD/NAD(P)-binding domain"/>
    <property type="match status" value="1"/>
</dbReference>
<keyword evidence="8" id="KW-1185">Reference proteome</keyword>
<dbReference type="PANTHER" id="PTHR43563:SF1">
    <property type="entry name" value="AMINE OXIDASE [FLAVIN-CONTAINING] B"/>
    <property type="match status" value="1"/>
</dbReference>
<dbReference type="Gene3D" id="1.10.405.10">
    <property type="entry name" value="Guanine Nucleotide Dissociation Inhibitor, domain 1"/>
    <property type="match status" value="1"/>
</dbReference>
<dbReference type="PANTHER" id="PTHR43563">
    <property type="entry name" value="AMINE OXIDASE"/>
    <property type="match status" value="1"/>
</dbReference>
<proteinExistence type="inferred from homology"/>
<reference evidence="7 8" key="1">
    <citation type="submission" date="2019-08" db="EMBL/GenBank/DDBJ databases">
        <title>Parahaliea maris sp. nov., isolated from the surface seawater.</title>
        <authorList>
            <person name="Liu Y."/>
        </authorList>
    </citation>
    <scope>NUCLEOTIDE SEQUENCE [LARGE SCALE GENOMIC DNA]</scope>
    <source>
        <strain evidence="7 8">HSLHS9</strain>
    </source>
</reference>
<feature type="binding site" evidence="4">
    <location>
        <position position="54"/>
    </location>
    <ligand>
        <name>FAD</name>
        <dbReference type="ChEBI" id="CHEBI:57692"/>
    </ligand>
</feature>